<dbReference type="RefSeq" id="WP_083006072.1">
    <property type="nucleotide sequence ID" value="NZ_AP022591.1"/>
</dbReference>
<accession>A0A1X0BPK9</accession>
<gene>
    <name evidence="1" type="ORF">MCEL_26620</name>
</gene>
<evidence type="ECO:0000313" key="1">
    <source>
        <dbReference type="EMBL" id="BBY44367.1"/>
    </source>
</evidence>
<evidence type="ECO:0000313" key="2">
    <source>
        <dbReference type="Proteomes" id="UP000466431"/>
    </source>
</evidence>
<dbReference type="KEGG" id="mcee:MCEL_26620"/>
<dbReference type="EMBL" id="AP022591">
    <property type="protein sequence ID" value="BBY44367.1"/>
    <property type="molecule type" value="Genomic_DNA"/>
</dbReference>
<dbReference type="STRING" id="1249101.BST21_19640"/>
<protein>
    <submittedName>
        <fullName evidence="1">Uncharacterized protein</fullName>
    </submittedName>
</protein>
<dbReference type="AlphaFoldDB" id="A0A1X0BPK9"/>
<dbReference type="Proteomes" id="UP000466431">
    <property type="component" value="Chromosome"/>
</dbReference>
<reference evidence="1 2" key="1">
    <citation type="journal article" date="2019" name="Emerg. Microbes Infect.">
        <title>Comprehensive subspecies identification of 175 nontuberculous mycobacteria species based on 7547 genomic profiles.</title>
        <authorList>
            <person name="Matsumoto Y."/>
            <person name="Kinjo T."/>
            <person name="Motooka D."/>
            <person name="Nabeya D."/>
            <person name="Jung N."/>
            <person name="Uechi K."/>
            <person name="Horii T."/>
            <person name="Iida T."/>
            <person name="Fujita J."/>
            <person name="Nakamura S."/>
        </authorList>
    </citation>
    <scope>NUCLEOTIDE SEQUENCE [LARGE SCALE GENOMIC DNA]</scope>
    <source>
        <strain evidence="1 2">JCM 18439</strain>
    </source>
</reference>
<keyword evidence="2" id="KW-1185">Reference proteome</keyword>
<organism evidence="1 2">
    <name type="scientific">Mycolicibacterium celeriflavum</name>
    <name type="common">Mycobacterium celeriflavum</name>
    <dbReference type="NCBI Taxonomy" id="1249101"/>
    <lineage>
        <taxon>Bacteria</taxon>
        <taxon>Bacillati</taxon>
        <taxon>Actinomycetota</taxon>
        <taxon>Actinomycetes</taxon>
        <taxon>Mycobacteriales</taxon>
        <taxon>Mycobacteriaceae</taxon>
        <taxon>Mycolicibacterium</taxon>
    </lineage>
</organism>
<sequence length="157" mass="17254">MPDDLLRFVGGPIPYSPAWLWLGVLLTAVVITWYVGVFVWTLPSRRLQRIPAVRSLHGKLLRRRFARAVQRIAARHRDGELTAAQAGAAMSRTLRSFLHQATGVRAQYMHLDDIASGELAPAAPMLTALDDAQFNAASPVRVDDVGGGVEELICSWP</sequence>
<name>A0A1X0BPK9_MYCCF</name>
<proteinExistence type="predicted"/>
<dbReference type="OrthoDB" id="4639836at2"/>